<evidence type="ECO:0000313" key="2">
    <source>
        <dbReference type="Proteomes" id="UP000672027"/>
    </source>
</evidence>
<sequence>MLVLFLNELSTDSVALTQEIARERALCLLKVLKGIRKLQQVALNSQQPLASTLVDVRYTLSELLAGNEYKDEWRFLRGFANRSPFAADMDAAFSLQVQEVEYRYQGQTAVGMGWVDQLDTALVSFPLEQFWELPFLSVLRQELDEEAEIQEVSVEVRHFVQPAHITVHSHWLQGYLFEILPSAGELWQQRETLFPHLRFLVRTEDDMGKLGVSGAAYHLVVQRLRELNQDIARWIETTAVWPEFSSKASPEGATRKQLCKVMDNGIVHDFDWHLRFTCGIAGRVHFRICTQDKKAIIAYMGQKLDKPIVQ</sequence>
<organism evidence="1 2">
    <name type="scientific">Candidatus Thiothrix anitrata</name>
    <dbReference type="NCBI Taxonomy" id="2823902"/>
    <lineage>
        <taxon>Bacteria</taxon>
        <taxon>Pseudomonadati</taxon>
        <taxon>Pseudomonadota</taxon>
        <taxon>Gammaproteobacteria</taxon>
        <taxon>Thiotrichales</taxon>
        <taxon>Thiotrichaceae</taxon>
        <taxon>Thiothrix</taxon>
    </lineage>
</organism>
<dbReference type="RefSeq" id="WP_210226415.1">
    <property type="nucleotide sequence ID" value="NZ_CP072800.1"/>
</dbReference>
<keyword evidence="2" id="KW-1185">Reference proteome</keyword>
<gene>
    <name evidence="1" type="ORF">J8380_15265</name>
</gene>
<protein>
    <submittedName>
        <fullName evidence="1">Uncharacterized protein</fullName>
    </submittedName>
</protein>
<proteinExistence type="predicted"/>
<dbReference type="EMBL" id="CP072800">
    <property type="protein sequence ID" value="QTR49575.1"/>
    <property type="molecule type" value="Genomic_DNA"/>
</dbReference>
<name>A0ABX7X7N9_9GAMM</name>
<accession>A0ABX7X7N9</accession>
<dbReference type="Proteomes" id="UP000672027">
    <property type="component" value="Chromosome"/>
</dbReference>
<evidence type="ECO:0000313" key="1">
    <source>
        <dbReference type="EMBL" id="QTR49575.1"/>
    </source>
</evidence>
<reference evidence="1 2" key="1">
    <citation type="submission" date="2021-04" db="EMBL/GenBank/DDBJ databases">
        <title>Genomics, taxonomy and metabolism of representatives of sulfur bacteria of the genus Thiothrix: Thiothrix fructosivorans QT, Thiothrix unzii A1T and three new species, Thiothrix subterranea sp. nov., Thiothrix litoralis sp. nov. and 'Candidatus Thiothrix anitrata' sp. nov.</title>
        <authorList>
            <person name="Ravin N.V."/>
            <person name="Smolyakov D."/>
            <person name="Rudenko T.S."/>
            <person name="Mardanov A.V."/>
            <person name="Beletsky A.V."/>
            <person name="Markov N.D."/>
            <person name="Fomenkov A.I."/>
            <person name="Roberts R.J."/>
            <person name="Karnachuk O.V."/>
            <person name="Novikov A."/>
            <person name="Grabovich M.Y."/>
        </authorList>
    </citation>
    <scope>NUCLEOTIDE SEQUENCE [LARGE SCALE GENOMIC DNA]</scope>
    <source>
        <strain evidence="1 2">A52</strain>
    </source>
</reference>